<evidence type="ECO:0000259" key="2">
    <source>
        <dbReference type="Pfam" id="PF00534"/>
    </source>
</evidence>
<dbReference type="GO" id="GO:0004378">
    <property type="term" value="F:GDP-Man:Man(1)GlcNAc(2)-PP-Dol alpha-1,3-mannosyltransferase activity"/>
    <property type="evidence" value="ECO:0007669"/>
    <property type="project" value="InterPro"/>
</dbReference>
<gene>
    <name evidence="3" type="ORF">ACD_2C00136G0001</name>
</gene>
<evidence type="ECO:0000256" key="1">
    <source>
        <dbReference type="ARBA" id="ARBA00022679"/>
    </source>
</evidence>
<accession>K2H1A2</accession>
<evidence type="ECO:0000313" key="3">
    <source>
        <dbReference type="EMBL" id="EKE29615.1"/>
    </source>
</evidence>
<dbReference type="Pfam" id="PF00534">
    <property type="entry name" value="Glycos_transf_1"/>
    <property type="match status" value="1"/>
</dbReference>
<dbReference type="PANTHER" id="PTHR45918:SF1">
    <property type="entry name" value="ALPHA-1,3_1,6-MANNOSYLTRANSFERASE ALG2"/>
    <property type="match status" value="1"/>
</dbReference>
<reference evidence="3" key="1">
    <citation type="journal article" date="2012" name="Science">
        <title>Fermentation, hydrogen, and sulfur metabolism in multiple uncultivated bacterial phyla.</title>
        <authorList>
            <person name="Wrighton K.C."/>
            <person name="Thomas B.C."/>
            <person name="Sharon I."/>
            <person name="Miller C.S."/>
            <person name="Castelle C.J."/>
            <person name="VerBerkmoes N.C."/>
            <person name="Wilkins M.J."/>
            <person name="Hettich R.L."/>
            <person name="Lipton M.S."/>
            <person name="Williams K.H."/>
            <person name="Long P.E."/>
            <person name="Banfield J.F."/>
        </authorList>
    </citation>
    <scope>NUCLEOTIDE SEQUENCE [LARGE SCALE GENOMIC DNA]</scope>
</reference>
<organism evidence="3">
    <name type="scientific">uncultured bacterium</name>
    <name type="common">gcode 4</name>
    <dbReference type="NCBI Taxonomy" id="1234023"/>
    <lineage>
        <taxon>Bacteria</taxon>
        <taxon>environmental samples</taxon>
    </lineage>
</organism>
<dbReference type="PANTHER" id="PTHR45918">
    <property type="entry name" value="ALPHA-1,3/1,6-MANNOSYLTRANSFERASE ALG2"/>
    <property type="match status" value="1"/>
</dbReference>
<dbReference type="InterPro" id="IPR027054">
    <property type="entry name" value="ALG2"/>
</dbReference>
<protein>
    <submittedName>
        <fullName evidence="3">Glycosyl transferase group 1</fullName>
    </submittedName>
</protein>
<feature type="domain" description="Glycosyl transferase family 1" evidence="2">
    <location>
        <begin position="188"/>
        <end position="348"/>
    </location>
</feature>
<dbReference type="InterPro" id="IPR001296">
    <property type="entry name" value="Glyco_trans_1"/>
</dbReference>
<comment type="caution">
    <text evidence="3">The sequence shown here is derived from an EMBL/GenBank/DDBJ whole genome shotgun (WGS) entry which is preliminary data.</text>
</comment>
<dbReference type="AlphaFoldDB" id="K2H1A2"/>
<dbReference type="EMBL" id="AMFJ01000136">
    <property type="protein sequence ID" value="EKE29615.1"/>
    <property type="molecule type" value="Genomic_DNA"/>
</dbReference>
<keyword evidence="1 3" id="KW-0808">Transferase</keyword>
<dbReference type="SUPFAM" id="SSF53756">
    <property type="entry name" value="UDP-Glycosyltransferase/glycogen phosphorylase"/>
    <property type="match status" value="1"/>
</dbReference>
<dbReference type="GO" id="GO:0012505">
    <property type="term" value="C:endomembrane system"/>
    <property type="evidence" value="ECO:0007669"/>
    <property type="project" value="TreeGrafter"/>
</dbReference>
<dbReference type="Gene3D" id="3.40.50.2000">
    <property type="entry name" value="Glycogen Phosphorylase B"/>
    <property type="match status" value="1"/>
</dbReference>
<proteinExistence type="predicted"/>
<sequence length="364" mass="43720">MKNKILILHDTFLYVGGGERLILLMAKVLGADLASGFFDKWSYNLREQWFEWKMIEVSSPIFKKWFRHIKLKFAFLFRTKFLKDYEKVIFSWDCISAVRNCAKETKKYYYCHTPPRYIFDQKEAYYEKVPFYQRPIYLLLLAIFRRMYLSDISKMDVIFTNSTTTRDRIKEFTWLDAEIIYPPIDIKFFKPTETRRQYFFSYARLSAIKRVDRIVDAFKEMPDKELVFAYWRNDPEKEAILKSVEWFDNITPIESPSDEELRKLIWEAIATIYIPINEDFGMSPVESMACWVPVIWVNDWGLRETVIDKETWILIDKEAKIADIKDAVKNLTLEESIKMNEKCVARASEFSLETFWNKLKDRLR</sequence>
<name>K2H1A2_9BACT</name>